<dbReference type="Gene3D" id="3.40.50.150">
    <property type="entry name" value="Vaccinia Virus protein VP39"/>
    <property type="match status" value="1"/>
</dbReference>
<proteinExistence type="inferred from homology"/>
<dbReference type="Gene3D" id="3.30.1610.20">
    <property type="entry name" value="Hen1, N-terminal domain"/>
    <property type="match status" value="1"/>
</dbReference>
<dbReference type="Proteomes" id="UP000682111">
    <property type="component" value="Unassembled WGS sequence"/>
</dbReference>
<keyword evidence="5" id="KW-0808">Transferase</keyword>
<evidence type="ECO:0000313" key="15">
    <source>
        <dbReference type="Proteomes" id="UP000682111"/>
    </source>
</evidence>
<evidence type="ECO:0000256" key="8">
    <source>
        <dbReference type="ARBA" id="ARBA00022842"/>
    </source>
</evidence>
<reference evidence="14" key="1">
    <citation type="submission" date="2021-03" db="EMBL/GenBank/DDBJ databases">
        <title>Antimicrobial resistance genes in bacteria isolated from Japanese honey, and their potential for conferring macrolide and lincosamide resistance in the American foulbrood pathogen Paenibacillus larvae.</title>
        <authorList>
            <person name="Okamoto M."/>
            <person name="Kumagai M."/>
            <person name="Kanamori H."/>
            <person name="Takamatsu D."/>
        </authorList>
    </citation>
    <scope>NUCLEOTIDE SEQUENCE</scope>
    <source>
        <strain evidence="14">J27TS8</strain>
    </source>
</reference>
<evidence type="ECO:0000256" key="12">
    <source>
        <dbReference type="ARBA" id="ARBA00048418"/>
    </source>
</evidence>
<keyword evidence="9" id="KW-0694">RNA-binding</keyword>
<protein>
    <recommendedName>
        <fullName evidence="3">Small RNA 2'-O-methyltransferase</fullName>
        <ecNumber evidence="11">2.1.1.386</ecNumber>
    </recommendedName>
</protein>
<gene>
    <name evidence="14" type="ORF">J27TS8_17020</name>
</gene>
<evidence type="ECO:0000313" key="14">
    <source>
        <dbReference type="EMBL" id="GIN61709.1"/>
    </source>
</evidence>
<dbReference type="GO" id="GO:0090486">
    <property type="term" value="F:small RNA 2'-O-methyltransferase activity"/>
    <property type="evidence" value="ECO:0007669"/>
    <property type="project" value="UniProtKB-EC"/>
</dbReference>
<dbReference type="PANTHER" id="PTHR21404:SF3">
    <property type="entry name" value="SMALL RNA 2'-O-METHYLTRANSFERASE"/>
    <property type="match status" value="1"/>
</dbReference>
<dbReference type="OrthoDB" id="626362at2"/>
<evidence type="ECO:0000259" key="13">
    <source>
        <dbReference type="Pfam" id="PF12623"/>
    </source>
</evidence>
<dbReference type="GO" id="GO:0001510">
    <property type="term" value="P:RNA methylation"/>
    <property type="evidence" value="ECO:0007669"/>
    <property type="project" value="InterPro"/>
</dbReference>
<keyword evidence="8" id="KW-0460">Magnesium</keyword>
<dbReference type="InterPro" id="IPR038546">
    <property type="entry name" value="Hen1_N_sf"/>
</dbReference>
<dbReference type="Pfam" id="PF13489">
    <property type="entry name" value="Methyltransf_23"/>
    <property type="match status" value="1"/>
</dbReference>
<feature type="domain" description="Hen1 N-terminal" evidence="13">
    <location>
        <begin position="1"/>
        <end position="228"/>
    </location>
</feature>
<keyword evidence="6" id="KW-0949">S-adenosyl-L-methionine</keyword>
<evidence type="ECO:0000256" key="5">
    <source>
        <dbReference type="ARBA" id="ARBA00022679"/>
    </source>
</evidence>
<dbReference type="EC" id="2.1.1.386" evidence="11"/>
<accession>A0A919WH84</accession>
<evidence type="ECO:0000256" key="4">
    <source>
        <dbReference type="ARBA" id="ARBA00022603"/>
    </source>
</evidence>
<evidence type="ECO:0000256" key="9">
    <source>
        <dbReference type="ARBA" id="ARBA00022884"/>
    </source>
</evidence>
<dbReference type="GO" id="GO:0031047">
    <property type="term" value="P:regulatory ncRNA-mediated gene silencing"/>
    <property type="evidence" value="ECO:0007669"/>
    <property type="project" value="UniProtKB-KW"/>
</dbReference>
<keyword evidence="15" id="KW-1185">Reference proteome</keyword>
<sequence>MQLTIRASGRDVQVLSYLLAKNPNHLYERQVNNHFVRMFFSKFSKEEVEVTFFVTPDPIELSRNNSERYEITSYINDREFVVSSIFCTFLRSALATALNGKPHEEYEHWVNHRFNLQFSFGPLSSQLSDNDIIDLFAPMGYKTTISAGEIDYHMNFKTKSSARYITVEGLTTLQMGLRQLFVLIPVLDNYKHYYIDDKEIEKLERYGEGWLDVHPQREFILRQALRFKDLYSLVEKQTEKGSNNQDNNDEIRTMRLNDLRYEKIIDSIRQIPFKDSIVDFGSGEGKLSVQLGFIEGVKEILAVEPSESASIKALKRYEKMARKENFLMPEQIIGSLFYFDERLKNKDIVILCEVIEHIDKHRLPKIMKTILNDYKPKVVMITTPNQEYNKVYKMNEEYRHPDHRFEWTRDEFREWCEIQNGKNDYELTFDGIGEEHELYGTPTQMCLFMRKEQ</sequence>
<dbReference type="NCBIfam" id="TIGR04074">
    <property type="entry name" value="bacter_Hen1"/>
    <property type="match status" value="1"/>
</dbReference>
<dbReference type="GO" id="GO:0046872">
    <property type="term" value="F:metal ion binding"/>
    <property type="evidence" value="ECO:0007669"/>
    <property type="project" value="UniProtKB-KW"/>
</dbReference>
<dbReference type="InterPro" id="IPR026610">
    <property type="entry name" value="Hen1"/>
</dbReference>
<keyword evidence="4" id="KW-0489">Methyltransferase</keyword>
<keyword evidence="7" id="KW-0479">Metal-binding</keyword>
<name>A0A919WH84_9BACI</name>
<evidence type="ECO:0000256" key="1">
    <source>
        <dbReference type="ARBA" id="ARBA00001946"/>
    </source>
</evidence>
<keyword evidence="10" id="KW-0943">RNA-mediated gene silencing</keyword>
<evidence type="ECO:0000256" key="2">
    <source>
        <dbReference type="ARBA" id="ARBA00009026"/>
    </source>
</evidence>
<comment type="cofactor">
    <cofactor evidence="1">
        <name>Mg(2+)</name>
        <dbReference type="ChEBI" id="CHEBI:18420"/>
    </cofactor>
</comment>
<dbReference type="InterPro" id="IPR024740">
    <property type="entry name" value="Hen1_N"/>
</dbReference>
<dbReference type="EMBL" id="BORC01000002">
    <property type="protein sequence ID" value="GIN61709.1"/>
    <property type="molecule type" value="Genomic_DNA"/>
</dbReference>
<comment type="caution">
    <text evidence="14">The sequence shown here is derived from an EMBL/GenBank/DDBJ whole genome shotgun (WGS) entry which is preliminary data.</text>
</comment>
<evidence type="ECO:0000256" key="3">
    <source>
        <dbReference type="ARBA" id="ARBA00021330"/>
    </source>
</evidence>
<dbReference type="InterPro" id="IPR029063">
    <property type="entry name" value="SAM-dependent_MTases_sf"/>
</dbReference>
<evidence type="ECO:0000256" key="6">
    <source>
        <dbReference type="ARBA" id="ARBA00022691"/>
    </source>
</evidence>
<comment type="similarity">
    <text evidence="2">Belongs to the methyltransferase superfamily. HEN1 family.</text>
</comment>
<dbReference type="AlphaFoldDB" id="A0A919WH84"/>
<dbReference type="GO" id="GO:0003723">
    <property type="term" value="F:RNA binding"/>
    <property type="evidence" value="ECO:0007669"/>
    <property type="project" value="UniProtKB-KW"/>
</dbReference>
<dbReference type="Pfam" id="PF12623">
    <property type="entry name" value="Hen1_L"/>
    <property type="match status" value="1"/>
</dbReference>
<organism evidence="14 15">
    <name type="scientific">Robertmurraya siralis</name>
    <dbReference type="NCBI Taxonomy" id="77777"/>
    <lineage>
        <taxon>Bacteria</taxon>
        <taxon>Bacillati</taxon>
        <taxon>Bacillota</taxon>
        <taxon>Bacilli</taxon>
        <taxon>Bacillales</taxon>
        <taxon>Bacillaceae</taxon>
        <taxon>Robertmurraya</taxon>
    </lineage>
</organism>
<evidence type="ECO:0000256" key="11">
    <source>
        <dbReference type="ARBA" id="ARBA00035025"/>
    </source>
</evidence>
<evidence type="ECO:0000256" key="7">
    <source>
        <dbReference type="ARBA" id="ARBA00022723"/>
    </source>
</evidence>
<dbReference type="RefSeq" id="WP_095308603.1">
    <property type="nucleotide sequence ID" value="NZ_BORC01000002.1"/>
</dbReference>
<comment type="catalytic activity">
    <reaction evidence="12">
        <text>small RNA 3'-end nucleotide + S-adenosyl-L-methionine = small RNA 3'-end 2'-O-methylnucleotide + S-adenosyl-L-homocysteine + H(+)</text>
        <dbReference type="Rhea" id="RHEA:37887"/>
        <dbReference type="Rhea" id="RHEA-COMP:10415"/>
        <dbReference type="Rhea" id="RHEA-COMP:10416"/>
        <dbReference type="ChEBI" id="CHEBI:15378"/>
        <dbReference type="ChEBI" id="CHEBI:57856"/>
        <dbReference type="ChEBI" id="CHEBI:59789"/>
        <dbReference type="ChEBI" id="CHEBI:74896"/>
        <dbReference type="ChEBI" id="CHEBI:74898"/>
        <dbReference type="EC" id="2.1.1.386"/>
    </reaction>
</comment>
<dbReference type="SUPFAM" id="SSF53335">
    <property type="entry name" value="S-adenosyl-L-methionine-dependent methyltransferases"/>
    <property type="match status" value="1"/>
</dbReference>
<evidence type="ECO:0000256" key="10">
    <source>
        <dbReference type="ARBA" id="ARBA00023158"/>
    </source>
</evidence>
<dbReference type="PANTHER" id="PTHR21404">
    <property type="entry name" value="HEN1"/>
    <property type="match status" value="1"/>
</dbReference>
<dbReference type="InterPro" id="IPR024026">
    <property type="entry name" value="3'-RNA_MeTfrase_Hen1_bac"/>
</dbReference>